<comment type="catalytic activity">
    <reaction evidence="5">
        <text>an N-acylsphing-4-enine + H2O = sphing-4-enine + a fatty acid</text>
        <dbReference type="Rhea" id="RHEA:20856"/>
        <dbReference type="ChEBI" id="CHEBI:15377"/>
        <dbReference type="ChEBI" id="CHEBI:28868"/>
        <dbReference type="ChEBI" id="CHEBI:52639"/>
        <dbReference type="ChEBI" id="CHEBI:57756"/>
        <dbReference type="EC" id="3.5.1.23"/>
    </reaction>
</comment>
<evidence type="ECO:0000256" key="4">
    <source>
        <dbReference type="PIRSR" id="PIRSR606823-2"/>
    </source>
</evidence>
<feature type="binding site" evidence="4">
    <location>
        <position position="116"/>
    </location>
    <ligand>
        <name>Zn(2+)</name>
        <dbReference type="ChEBI" id="CHEBI:29105"/>
    </ligand>
</feature>
<evidence type="ECO:0000256" key="3">
    <source>
        <dbReference type="PIRSR" id="PIRSR606823-1"/>
    </source>
</evidence>
<keyword evidence="6" id="KW-0732">Signal</keyword>
<dbReference type="GO" id="GO:0042759">
    <property type="term" value="P:long-chain fatty acid biosynthetic process"/>
    <property type="evidence" value="ECO:0007669"/>
    <property type="project" value="TreeGrafter"/>
</dbReference>
<organism evidence="9 10">
    <name type="scientific">Serendipita indica (strain DSM 11827)</name>
    <name type="common">Root endophyte fungus</name>
    <name type="synonym">Piriformospora indica</name>
    <dbReference type="NCBI Taxonomy" id="1109443"/>
    <lineage>
        <taxon>Eukaryota</taxon>
        <taxon>Fungi</taxon>
        <taxon>Dikarya</taxon>
        <taxon>Basidiomycota</taxon>
        <taxon>Agaricomycotina</taxon>
        <taxon>Agaricomycetes</taxon>
        <taxon>Sebacinales</taxon>
        <taxon>Serendipitaceae</taxon>
        <taxon>Serendipita</taxon>
    </lineage>
</organism>
<feature type="signal peptide" evidence="6">
    <location>
        <begin position="1"/>
        <end position="21"/>
    </location>
</feature>
<dbReference type="Proteomes" id="UP000007148">
    <property type="component" value="Unassembled WGS sequence"/>
</dbReference>
<feature type="binding site" evidence="4">
    <location>
        <position position="510"/>
    </location>
    <ligand>
        <name>Zn(2+)</name>
        <dbReference type="ChEBI" id="CHEBI:29105"/>
    </ligand>
</feature>
<dbReference type="SMR" id="G4TTV6"/>
<dbReference type="Pfam" id="PF17048">
    <property type="entry name" value="Ceramidse_alk_C"/>
    <property type="match status" value="1"/>
</dbReference>
<dbReference type="InterPro" id="IPR031331">
    <property type="entry name" value="NEUT/ALK_ceramidase_C"/>
</dbReference>
<comment type="caution">
    <text evidence="9">The sequence shown here is derived from an EMBL/GenBank/DDBJ whole genome shotgun (WGS) entry which is preliminary data.</text>
</comment>
<dbReference type="InterPro" id="IPR038445">
    <property type="entry name" value="NCDase_C_sf"/>
</dbReference>
<dbReference type="InterPro" id="IPR031329">
    <property type="entry name" value="NEUT/ALK_ceramidase_N"/>
</dbReference>
<evidence type="ECO:0000259" key="8">
    <source>
        <dbReference type="Pfam" id="PF17048"/>
    </source>
</evidence>
<dbReference type="eggNOG" id="KOG2232">
    <property type="taxonomic scope" value="Eukaryota"/>
</dbReference>
<dbReference type="STRING" id="1109443.G4TTV6"/>
<dbReference type="OMA" id="GTTVQTC"/>
<dbReference type="GO" id="GO:0046872">
    <property type="term" value="F:metal ion binding"/>
    <property type="evidence" value="ECO:0007669"/>
    <property type="project" value="UniProtKB-KW"/>
</dbReference>
<feature type="binding site" evidence="4">
    <location>
        <position position="224"/>
    </location>
    <ligand>
        <name>Zn(2+)</name>
        <dbReference type="ChEBI" id="CHEBI:29105"/>
    </ligand>
</feature>
<gene>
    <name evidence="9" type="ORF">PIIN_08707</name>
</gene>
<evidence type="ECO:0000256" key="6">
    <source>
        <dbReference type="SAM" id="SignalP"/>
    </source>
</evidence>
<feature type="domain" description="Neutral/alkaline non-lysosomal ceramidase C-terminal" evidence="8">
    <location>
        <begin position="544"/>
        <end position="704"/>
    </location>
</feature>
<dbReference type="InParanoid" id="G4TTV6"/>
<dbReference type="Gene3D" id="2.60.40.2300">
    <property type="entry name" value="Neutral/alkaline non-lysosomal ceramidase, C-terminal domain"/>
    <property type="match status" value="1"/>
</dbReference>
<dbReference type="AlphaFoldDB" id="G4TTV6"/>
<dbReference type="GO" id="GO:0046514">
    <property type="term" value="P:ceramide catabolic process"/>
    <property type="evidence" value="ECO:0007669"/>
    <property type="project" value="InterPro"/>
</dbReference>
<dbReference type="GO" id="GO:0017040">
    <property type="term" value="F:N-acylsphingosine amidohydrolase activity"/>
    <property type="evidence" value="ECO:0007669"/>
    <property type="project" value="UniProtKB-UniRule"/>
</dbReference>
<keyword evidence="4" id="KW-0862">Zinc</keyword>
<dbReference type="HOGENOM" id="CLU_011300_2_0_1"/>
<comment type="cofactor">
    <cofactor evidence="4">
        <name>Zn(2+)</name>
        <dbReference type="ChEBI" id="CHEBI:29105"/>
    </cofactor>
    <text evidence="4">Binds 1 zinc ion per subunit.</text>
</comment>
<evidence type="ECO:0000313" key="9">
    <source>
        <dbReference type="EMBL" id="CCA74749.1"/>
    </source>
</evidence>
<dbReference type="PANTHER" id="PTHR12670">
    <property type="entry name" value="CERAMIDASE"/>
    <property type="match status" value="1"/>
</dbReference>
<dbReference type="Pfam" id="PF04734">
    <property type="entry name" value="Ceramidase_alk"/>
    <property type="match status" value="1"/>
</dbReference>
<reference evidence="9 10" key="1">
    <citation type="journal article" date="2011" name="PLoS Pathog.">
        <title>Endophytic Life Strategies Decoded by Genome and Transcriptome Analyses of the Mutualistic Root Symbiont Piriformospora indica.</title>
        <authorList>
            <person name="Zuccaro A."/>
            <person name="Lahrmann U."/>
            <person name="Guldener U."/>
            <person name="Langen G."/>
            <person name="Pfiffi S."/>
            <person name="Biedenkopf D."/>
            <person name="Wong P."/>
            <person name="Samans B."/>
            <person name="Grimm C."/>
            <person name="Basiewicz M."/>
            <person name="Murat C."/>
            <person name="Martin F."/>
            <person name="Kogel K.H."/>
        </authorList>
    </citation>
    <scope>NUCLEOTIDE SEQUENCE [LARGE SCALE GENOMIC DNA]</scope>
    <source>
        <strain evidence="9 10">DSM 11827</strain>
    </source>
</reference>
<dbReference type="OrthoDB" id="191371at2759"/>
<evidence type="ECO:0000256" key="2">
    <source>
        <dbReference type="ARBA" id="ARBA00022801"/>
    </source>
</evidence>
<dbReference type="InterPro" id="IPR006823">
    <property type="entry name" value="Ceramidase_alk"/>
</dbReference>
<accession>G4TTV6</accession>
<feature type="active site" description="Nucleophile" evidence="3">
    <location>
        <position position="275"/>
    </location>
</feature>
<proteinExistence type="inferred from homology"/>
<name>G4TTV6_SERID</name>
<evidence type="ECO:0000256" key="1">
    <source>
        <dbReference type="ARBA" id="ARBA00009835"/>
    </source>
</evidence>
<feature type="chain" id="PRO_5003469108" description="Neutral ceramidase" evidence="6">
    <location>
        <begin position="22"/>
        <end position="705"/>
    </location>
</feature>
<keyword evidence="5" id="KW-0443">Lipid metabolism</keyword>
<evidence type="ECO:0000259" key="7">
    <source>
        <dbReference type="Pfam" id="PF04734"/>
    </source>
</evidence>
<dbReference type="GO" id="GO:0046512">
    <property type="term" value="P:sphingosine biosynthetic process"/>
    <property type="evidence" value="ECO:0007669"/>
    <property type="project" value="TreeGrafter"/>
</dbReference>
<feature type="domain" description="Neutral/alkaline non-lysosomal ceramidase N-terminal" evidence="7">
    <location>
        <begin position="23"/>
        <end position="539"/>
    </location>
</feature>
<evidence type="ECO:0000313" key="10">
    <source>
        <dbReference type="Proteomes" id="UP000007148"/>
    </source>
</evidence>
<evidence type="ECO:0000256" key="5">
    <source>
        <dbReference type="RuleBase" id="RU366019"/>
    </source>
</evidence>
<dbReference type="GO" id="GO:0016020">
    <property type="term" value="C:membrane"/>
    <property type="evidence" value="ECO:0007669"/>
    <property type="project" value="GOC"/>
</dbReference>
<comment type="similarity">
    <text evidence="1 5">Belongs to the neutral ceramidase family.</text>
</comment>
<dbReference type="GO" id="GO:0005576">
    <property type="term" value="C:extracellular region"/>
    <property type="evidence" value="ECO:0007669"/>
    <property type="project" value="TreeGrafter"/>
</dbReference>
<dbReference type="EMBL" id="CAFZ01000350">
    <property type="protein sequence ID" value="CCA74749.1"/>
    <property type="molecule type" value="Genomic_DNA"/>
</dbReference>
<keyword evidence="2 5" id="KW-0378">Hydrolase</keyword>
<keyword evidence="5" id="KW-0746">Sphingolipid metabolism</keyword>
<feature type="binding site" evidence="4">
    <location>
        <position position="468"/>
    </location>
    <ligand>
        <name>Zn(2+)</name>
        <dbReference type="ChEBI" id="CHEBI:29105"/>
    </ligand>
</feature>
<keyword evidence="4" id="KW-0479">Metal-binding</keyword>
<dbReference type="PANTHER" id="PTHR12670:SF1">
    <property type="entry name" value="NEUTRAL CERAMIDASE"/>
    <property type="match status" value="1"/>
</dbReference>
<sequence length="705" mass="75765">MFLPALYAATLLALYPSSALGQYLLGVGIGDVTGPVTETNMMGYADLSQTDTGLHMRQRSRAYIVAEAANATNRFLLINSDIAMGDSGVRRAIVAKLSALYPGVYDDNNIGLVGTHQHAGVGGYLENLLPQLTSLGFVRETFDAIVTGSVKAAVDAHNSLAAGSLSFGTTDILQGNINRSPSAYLANPAEERAKYAYDQDKTMTLIKFTGSSGDRGFLSFFPVHGTSLYQNNTLVSTDNKGMAAYLYENYAEPNTAPGKTSFVAGFVQANVGDTSPNTLGAFCQSPGKPYDGQPCEFYQSTCGGVTQECHGRGPGFRVSDFESNYLIGSYQFEGAKTIMESNSLKSLNGSVRAAHIYVDMSTYTFKGADGQTKRTCKPAMGYAFAGGTTDGPGAFDFKQGTTSGNPFWDIVKGFVTPQPSADQVACHAPKPILLNTGEATQPYDWQPKIVNVQLFRVGQMVILLVPGEFTTMAGRRLREAVKAKLVANPSIMGTDVTVVIAGPSNTYGHYVTTKEEYGVQRYEGGSTIYGPNTLDAYINIYGDMLGYISDAPRAPPSQAGAPPDLTKNPLSLRTGVVLDNVPIGSSFGKVLTAPSGSYSKGSTVTVKFQGATPRNNLRLEETFLTIDRQVNGQWQTYRTDSHPSTKYNWKRTNGALGYSEVTITWDIERDAPSGTYRITYYGDYKNGWTGKISAFTGQTGSFTVS</sequence>
<dbReference type="EC" id="3.5.1.23" evidence="5"/>
<protein>
    <recommendedName>
        <fullName evidence="5">Neutral ceramidase</fullName>
        <ecNumber evidence="5">3.5.1.23</ecNumber>
    </recommendedName>
</protein>
<keyword evidence="10" id="KW-1185">Reference proteome</keyword>